<gene>
    <name evidence="2" type="ORF">Cvel_35805</name>
</gene>
<evidence type="ECO:0000256" key="1">
    <source>
        <dbReference type="SAM" id="MobiDB-lite"/>
    </source>
</evidence>
<sequence>MNVQKQAWQMDRGALLAELEAAKIEQVASRRREVAAEGRSREEAARRCEAENAIQAQTEELGRLRLESLETEKRCAADREVSHGAMKQLYSQIDGQRYEIARLQARVEHLAQCADLIRADALENSSSPLRFEDLRDAQPQILSRASPPCLVSAKALVTGDSVRASSPLALQMRGGAGAATQTGGRNEFDCSQPPMQEGGGSAERERKQKTAEATLWGYAEVFGVEGALRRLAACSSPVMKSEVALPAPQDVEGAAKREGREGPLDSAREFSVERTSGLTKTHDSIAESLIHSILQ</sequence>
<organism evidence="2">
    <name type="scientific">Chromera velia CCMP2878</name>
    <dbReference type="NCBI Taxonomy" id="1169474"/>
    <lineage>
        <taxon>Eukaryota</taxon>
        <taxon>Sar</taxon>
        <taxon>Alveolata</taxon>
        <taxon>Colpodellida</taxon>
        <taxon>Chromeraceae</taxon>
        <taxon>Chromera</taxon>
    </lineage>
</organism>
<protein>
    <submittedName>
        <fullName evidence="2">Uncharacterized protein</fullName>
    </submittedName>
</protein>
<dbReference type="EMBL" id="CDMZ01005079">
    <property type="protein sequence ID" value="CEM51888.1"/>
    <property type="molecule type" value="Genomic_DNA"/>
</dbReference>
<evidence type="ECO:0000313" key="2">
    <source>
        <dbReference type="EMBL" id="CEM51888.1"/>
    </source>
</evidence>
<feature type="region of interest" description="Disordered" evidence="1">
    <location>
        <begin position="175"/>
        <end position="208"/>
    </location>
</feature>
<dbReference type="AlphaFoldDB" id="A0A0G4I4I1"/>
<proteinExistence type="predicted"/>
<accession>A0A0G4I4I1</accession>
<feature type="region of interest" description="Disordered" evidence="1">
    <location>
        <begin position="249"/>
        <end position="275"/>
    </location>
</feature>
<reference evidence="2" key="1">
    <citation type="submission" date="2014-11" db="EMBL/GenBank/DDBJ databases">
        <authorList>
            <person name="Otto D Thomas"/>
            <person name="Naeem Raeece"/>
        </authorList>
    </citation>
    <scope>NUCLEOTIDE SEQUENCE</scope>
</reference>
<feature type="compositionally biased region" description="Basic and acidic residues" evidence="1">
    <location>
        <begin position="253"/>
        <end position="272"/>
    </location>
</feature>
<dbReference type="VEuPathDB" id="CryptoDB:Cvel_35805"/>
<name>A0A0G4I4I1_9ALVE</name>